<dbReference type="Proteomes" id="UP000295055">
    <property type="component" value="Unassembled WGS sequence"/>
</dbReference>
<feature type="region of interest" description="Disordered" evidence="5">
    <location>
        <begin position="38"/>
        <end position="60"/>
    </location>
</feature>
<name>A0A4V2V333_9GAMM</name>
<dbReference type="PIRSF" id="PIRSF000029">
    <property type="entry name" value="Cytochrome_b562"/>
    <property type="match status" value="1"/>
</dbReference>
<comment type="caution">
    <text evidence="6">The sequence shown here is derived from an EMBL/GenBank/DDBJ whole genome shotgun (WGS) entry which is preliminary data.</text>
</comment>
<feature type="binding site" description="axial binding residue" evidence="4">
    <location>
        <position position="104"/>
    </location>
    <ligand>
        <name>heme b</name>
        <dbReference type="ChEBI" id="CHEBI:60344"/>
    </ligand>
    <ligandPart>
        <name>Fe</name>
        <dbReference type="ChEBI" id="CHEBI:18248"/>
    </ligandPart>
</feature>
<organism evidence="6 7">
    <name type="scientific">Providencia alcalifaciens</name>
    <dbReference type="NCBI Taxonomy" id="126385"/>
    <lineage>
        <taxon>Bacteria</taxon>
        <taxon>Pseudomonadati</taxon>
        <taxon>Pseudomonadota</taxon>
        <taxon>Gammaproteobacteria</taxon>
        <taxon>Enterobacterales</taxon>
        <taxon>Morganellaceae</taxon>
        <taxon>Providencia</taxon>
    </lineage>
</organism>
<comment type="similarity">
    <text evidence="2">Belongs to the cytochrome b562 family.</text>
</comment>
<keyword evidence="3" id="KW-0732">Signal</keyword>
<comment type="function">
    <text evidence="1">Electron-transport protein of unknown function.</text>
</comment>
<dbReference type="AlphaFoldDB" id="A0A4V2V333"/>
<dbReference type="Gene3D" id="1.20.120.10">
    <property type="entry name" value="Cytochrome c/b562"/>
    <property type="match status" value="1"/>
</dbReference>
<dbReference type="SUPFAM" id="SSF47175">
    <property type="entry name" value="Cytochromes"/>
    <property type="match status" value="1"/>
</dbReference>
<dbReference type="InterPro" id="IPR009155">
    <property type="entry name" value="Cyt_b562"/>
</dbReference>
<dbReference type="GO" id="GO:0005506">
    <property type="term" value="F:iron ion binding"/>
    <property type="evidence" value="ECO:0007669"/>
    <property type="project" value="InterPro"/>
</dbReference>
<reference evidence="6 7" key="1">
    <citation type="submission" date="2019-03" db="EMBL/GenBank/DDBJ databases">
        <title>Genomic analyses of the natural microbiome of Caenorhabditis elegans.</title>
        <authorList>
            <person name="Samuel B."/>
        </authorList>
    </citation>
    <scope>NUCLEOTIDE SEQUENCE [LARGE SCALE GENOMIC DNA]</scope>
    <source>
        <strain evidence="6 7">JUb102</strain>
    </source>
</reference>
<protein>
    <submittedName>
        <fullName evidence="6">Soluble cytochrome b562</fullName>
    </submittedName>
</protein>
<proteinExistence type="inferred from homology"/>
<dbReference type="Pfam" id="PF07361">
    <property type="entry name" value="Cytochrom_B562"/>
    <property type="match status" value="1"/>
</dbReference>
<evidence type="ECO:0000313" key="6">
    <source>
        <dbReference type="EMBL" id="TCT28826.1"/>
    </source>
</evidence>
<dbReference type="GO" id="GO:0009055">
    <property type="term" value="F:electron transfer activity"/>
    <property type="evidence" value="ECO:0007669"/>
    <property type="project" value="InterPro"/>
</dbReference>
<keyword evidence="4" id="KW-0479">Metal-binding</keyword>
<feature type="binding site" description="axial binding residue" evidence="4">
    <location>
        <position position="9"/>
    </location>
    <ligand>
        <name>heme b</name>
        <dbReference type="ChEBI" id="CHEBI:60344"/>
    </ligand>
    <ligandPart>
        <name>Fe</name>
        <dbReference type="ChEBI" id="CHEBI:18248"/>
    </ligandPart>
</feature>
<dbReference type="EMBL" id="SMAS01000015">
    <property type="protein sequence ID" value="TCT28826.1"/>
    <property type="molecule type" value="Genomic_DNA"/>
</dbReference>
<keyword evidence="4" id="KW-0408">Iron</keyword>
<evidence type="ECO:0000256" key="3">
    <source>
        <dbReference type="ARBA" id="ARBA00022729"/>
    </source>
</evidence>
<evidence type="ECO:0000313" key="7">
    <source>
        <dbReference type="Proteomes" id="UP000295055"/>
    </source>
</evidence>
<sequence>MAETLSHDMKTLNGTLRTFEQSNDPTQLKDALNIMRAAAQKAQGKTPRKLRDSPQQSPEMQQYRHTYDKLIQQIDEALALVEQGQIDDAKKVVNALKITRDIAHKTYR</sequence>
<keyword evidence="4" id="KW-0349">Heme</keyword>
<evidence type="ECO:0000256" key="4">
    <source>
        <dbReference type="PIRSR" id="PIRSR000029-1"/>
    </source>
</evidence>
<gene>
    <name evidence="6" type="ORF">EC835_11523</name>
</gene>
<comment type="cofactor">
    <cofactor evidence="4">
        <name>heme b</name>
        <dbReference type="ChEBI" id="CHEBI:60344"/>
    </cofactor>
    <text evidence="4">Binds 1 heme b (iron(II)-protoporphyrin IX) group per molecule.</text>
</comment>
<dbReference type="InterPro" id="IPR010980">
    <property type="entry name" value="Cyt_c/b562"/>
</dbReference>
<accession>A0A4V2V333</accession>
<dbReference type="GO" id="GO:0022900">
    <property type="term" value="P:electron transport chain"/>
    <property type="evidence" value="ECO:0007669"/>
    <property type="project" value="InterPro"/>
</dbReference>
<dbReference type="GO" id="GO:0042597">
    <property type="term" value="C:periplasmic space"/>
    <property type="evidence" value="ECO:0007669"/>
    <property type="project" value="InterPro"/>
</dbReference>
<evidence type="ECO:0000256" key="2">
    <source>
        <dbReference type="ARBA" id="ARBA00005523"/>
    </source>
</evidence>
<evidence type="ECO:0000256" key="5">
    <source>
        <dbReference type="SAM" id="MobiDB-lite"/>
    </source>
</evidence>
<evidence type="ECO:0000256" key="1">
    <source>
        <dbReference type="ARBA" id="ARBA00002028"/>
    </source>
</evidence>
<dbReference type="GO" id="GO:0020037">
    <property type="term" value="F:heme binding"/>
    <property type="evidence" value="ECO:0007669"/>
    <property type="project" value="InterPro"/>
</dbReference>